<dbReference type="Pfam" id="PF01554">
    <property type="entry name" value="MatE"/>
    <property type="match status" value="1"/>
</dbReference>
<evidence type="ECO:0000313" key="7">
    <source>
        <dbReference type="EMBL" id="KAB6561842.1"/>
    </source>
</evidence>
<reference evidence="7 8" key="1">
    <citation type="journal article" date="2019" name="Nat. Med.">
        <title>A library of human gut bacterial isolates paired with longitudinal multiomics data enables mechanistic microbiome research.</title>
        <authorList>
            <person name="Poyet M."/>
            <person name="Groussin M."/>
            <person name="Gibbons S.M."/>
            <person name="Avila-Pacheco J."/>
            <person name="Jiang X."/>
            <person name="Kearney S.M."/>
            <person name="Perrotta A.R."/>
            <person name="Berdy B."/>
            <person name="Zhao S."/>
            <person name="Lieberman T.D."/>
            <person name="Swanson P.K."/>
            <person name="Smith M."/>
            <person name="Roesemann S."/>
            <person name="Alexander J.E."/>
            <person name="Rich S.A."/>
            <person name="Livny J."/>
            <person name="Vlamakis H."/>
            <person name="Clish C."/>
            <person name="Bullock K."/>
            <person name="Deik A."/>
            <person name="Scott J."/>
            <person name="Pierce K.A."/>
            <person name="Xavier R.J."/>
            <person name="Alm E.J."/>
        </authorList>
    </citation>
    <scope>NUCLEOTIDE SEQUENCE [LARGE SCALE GENOMIC DNA]</scope>
    <source>
        <strain evidence="7 8">BIOML-A111</strain>
    </source>
</reference>
<protein>
    <submittedName>
        <fullName evidence="7">Oligosaccharide flippase family protein</fullName>
    </submittedName>
</protein>
<keyword evidence="2" id="KW-1003">Cell membrane</keyword>
<evidence type="ECO:0000256" key="6">
    <source>
        <dbReference type="SAM" id="Phobius"/>
    </source>
</evidence>
<comment type="subcellular location">
    <subcellularLocation>
        <location evidence="1">Cell membrane</location>
        <topology evidence="1">Multi-pass membrane protein</topology>
    </subcellularLocation>
</comment>
<accession>A0A7J5RJR9</accession>
<evidence type="ECO:0000256" key="4">
    <source>
        <dbReference type="ARBA" id="ARBA00022989"/>
    </source>
</evidence>
<feature type="transmembrane region" description="Helical" evidence="6">
    <location>
        <begin position="242"/>
        <end position="262"/>
    </location>
</feature>
<feature type="transmembrane region" description="Helical" evidence="6">
    <location>
        <begin position="274"/>
        <end position="295"/>
    </location>
</feature>
<dbReference type="GO" id="GO:0015297">
    <property type="term" value="F:antiporter activity"/>
    <property type="evidence" value="ECO:0007669"/>
    <property type="project" value="InterPro"/>
</dbReference>
<dbReference type="EMBL" id="WDAY01000012">
    <property type="protein sequence ID" value="KAB6561842.1"/>
    <property type="molecule type" value="Genomic_DNA"/>
</dbReference>
<comment type="caution">
    <text evidence="7">The sequence shown here is derived from an EMBL/GenBank/DDBJ whole genome shotgun (WGS) entry which is preliminary data.</text>
</comment>
<keyword evidence="5 6" id="KW-0472">Membrane</keyword>
<feature type="transmembrane region" description="Helical" evidence="6">
    <location>
        <begin position="218"/>
        <end position="236"/>
    </location>
</feature>
<proteinExistence type="predicted"/>
<keyword evidence="4 6" id="KW-1133">Transmembrane helix</keyword>
<dbReference type="InterPro" id="IPR002528">
    <property type="entry name" value="MATE_fam"/>
</dbReference>
<dbReference type="GO" id="GO:0005886">
    <property type="term" value="C:plasma membrane"/>
    <property type="evidence" value="ECO:0007669"/>
    <property type="project" value="UniProtKB-SubCell"/>
</dbReference>
<dbReference type="PANTHER" id="PTHR30250:SF11">
    <property type="entry name" value="O-ANTIGEN TRANSPORTER-RELATED"/>
    <property type="match status" value="1"/>
</dbReference>
<organism evidence="7 8">
    <name type="scientific">Phocaeicola vulgatus</name>
    <name type="common">Bacteroides vulgatus</name>
    <dbReference type="NCBI Taxonomy" id="821"/>
    <lineage>
        <taxon>Bacteria</taxon>
        <taxon>Pseudomonadati</taxon>
        <taxon>Bacteroidota</taxon>
        <taxon>Bacteroidia</taxon>
        <taxon>Bacteroidales</taxon>
        <taxon>Bacteroidaceae</taxon>
        <taxon>Phocaeicola</taxon>
    </lineage>
</organism>
<feature type="transmembrane region" description="Helical" evidence="6">
    <location>
        <begin position="150"/>
        <end position="170"/>
    </location>
</feature>
<keyword evidence="3 6" id="KW-0812">Transmembrane</keyword>
<dbReference type="PANTHER" id="PTHR30250">
    <property type="entry name" value="PST FAMILY PREDICTED COLANIC ACID TRANSPORTER"/>
    <property type="match status" value="1"/>
</dbReference>
<evidence type="ECO:0000256" key="1">
    <source>
        <dbReference type="ARBA" id="ARBA00004651"/>
    </source>
</evidence>
<evidence type="ECO:0000256" key="5">
    <source>
        <dbReference type="ARBA" id="ARBA00023136"/>
    </source>
</evidence>
<name>A0A7J5RJR9_PHOVU</name>
<evidence type="ECO:0000313" key="8">
    <source>
        <dbReference type="Proteomes" id="UP000437431"/>
    </source>
</evidence>
<feature type="transmembrane region" description="Helical" evidence="6">
    <location>
        <begin position="40"/>
        <end position="60"/>
    </location>
</feature>
<sequence>MGNFSKLLVLITLILVFTQILLGIYFVYNADSYNKAYVRIFWNVIPILILGLMIYMYYIRRSHRVFLISNWIQILKLQMPLVPYNLSMVLLLSSSRILIGKYDGTKSVAIYSVAYSIGQIISMIKQSIVDGFHPWIYDKLKKKEFEPLQKMISVLQLLLATLAFLVSSLAPDLVRLFAPIEYYEAVYIVPFVSAIVIFALFNQVFVIIETYYEKTKNIMYSSIVACVLNIILNIILIPSLGYLIAGFTSLLSYMILSYINYYCICKISAFKNPFTWNVIYVTPIILSTIVSFVAFLYKYPFILRGISFCIIMICMLKWHKIIQIFKEKKI</sequence>
<feature type="transmembrane region" description="Helical" evidence="6">
    <location>
        <begin position="185"/>
        <end position="206"/>
    </location>
</feature>
<evidence type="ECO:0000256" key="3">
    <source>
        <dbReference type="ARBA" id="ARBA00022692"/>
    </source>
</evidence>
<dbReference type="AlphaFoldDB" id="A0A7J5RJR9"/>
<gene>
    <name evidence="7" type="ORF">GAY79_07380</name>
</gene>
<feature type="transmembrane region" description="Helical" evidence="6">
    <location>
        <begin position="7"/>
        <end position="28"/>
    </location>
</feature>
<feature type="transmembrane region" description="Helical" evidence="6">
    <location>
        <begin position="301"/>
        <end position="319"/>
    </location>
</feature>
<dbReference type="Proteomes" id="UP000437431">
    <property type="component" value="Unassembled WGS sequence"/>
</dbReference>
<dbReference type="GO" id="GO:0042910">
    <property type="term" value="F:xenobiotic transmembrane transporter activity"/>
    <property type="evidence" value="ECO:0007669"/>
    <property type="project" value="InterPro"/>
</dbReference>
<evidence type="ECO:0000256" key="2">
    <source>
        <dbReference type="ARBA" id="ARBA00022475"/>
    </source>
</evidence>
<dbReference type="InterPro" id="IPR050833">
    <property type="entry name" value="Poly_Biosynth_Transport"/>
</dbReference>